<evidence type="ECO:0000313" key="3">
    <source>
        <dbReference type="Proteomes" id="UP000716291"/>
    </source>
</evidence>
<keyword evidence="3" id="KW-1185">Reference proteome</keyword>
<proteinExistence type="predicted"/>
<accession>A0A9P7BI61</accession>
<reference evidence="2" key="1">
    <citation type="journal article" date="2020" name="Microb. Genom.">
        <title>Genetic diversity of clinical and environmental Mucorales isolates obtained from an investigation of mucormycosis cases among solid organ transplant recipients.</title>
        <authorList>
            <person name="Nguyen M.H."/>
            <person name="Kaul D."/>
            <person name="Muto C."/>
            <person name="Cheng S.J."/>
            <person name="Richter R.A."/>
            <person name="Bruno V.M."/>
            <person name="Liu G."/>
            <person name="Beyhan S."/>
            <person name="Sundermann A.J."/>
            <person name="Mounaud S."/>
            <person name="Pasculle A.W."/>
            <person name="Nierman W.C."/>
            <person name="Driscoll E."/>
            <person name="Cumbie R."/>
            <person name="Clancy C.J."/>
            <person name="Dupont C.L."/>
        </authorList>
    </citation>
    <scope>NUCLEOTIDE SEQUENCE</scope>
    <source>
        <strain evidence="2">GL11</strain>
    </source>
</reference>
<comment type="caution">
    <text evidence="2">The sequence shown here is derived from an EMBL/GenBank/DDBJ whole genome shotgun (WGS) entry which is preliminary data.</text>
</comment>
<dbReference type="EMBL" id="JAANQT010019120">
    <property type="protein sequence ID" value="KAG1271064.1"/>
    <property type="molecule type" value="Genomic_DNA"/>
</dbReference>
<feature type="compositionally biased region" description="Basic and acidic residues" evidence="1">
    <location>
        <begin position="1"/>
        <end position="22"/>
    </location>
</feature>
<sequence length="66" mass="7505">MAQRMVDQHQRKHGFGDGRGTDADAGIVPAQRLHHDRFVRSIDRTALDANAGRRFDRQGHGDRLTR</sequence>
<gene>
    <name evidence="2" type="ORF">G6F64_015616</name>
</gene>
<evidence type="ECO:0000256" key="1">
    <source>
        <dbReference type="SAM" id="MobiDB-lite"/>
    </source>
</evidence>
<organism evidence="2 3">
    <name type="scientific">Rhizopus oryzae</name>
    <name type="common">Mucormycosis agent</name>
    <name type="synonym">Rhizopus arrhizus var. delemar</name>
    <dbReference type="NCBI Taxonomy" id="64495"/>
    <lineage>
        <taxon>Eukaryota</taxon>
        <taxon>Fungi</taxon>
        <taxon>Fungi incertae sedis</taxon>
        <taxon>Mucoromycota</taxon>
        <taxon>Mucoromycotina</taxon>
        <taxon>Mucoromycetes</taxon>
        <taxon>Mucorales</taxon>
        <taxon>Mucorineae</taxon>
        <taxon>Rhizopodaceae</taxon>
        <taxon>Rhizopus</taxon>
    </lineage>
</organism>
<evidence type="ECO:0000313" key="2">
    <source>
        <dbReference type="EMBL" id="KAG1271064.1"/>
    </source>
</evidence>
<dbReference type="AlphaFoldDB" id="A0A9P7BI61"/>
<protein>
    <submittedName>
        <fullName evidence="2">Uncharacterized protein</fullName>
    </submittedName>
</protein>
<feature type="region of interest" description="Disordered" evidence="1">
    <location>
        <begin position="1"/>
        <end position="25"/>
    </location>
</feature>
<dbReference type="Proteomes" id="UP000716291">
    <property type="component" value="Unassembled WGS sequence"/>
</dbReference>
<name>A0A9P7BI61_RHIOR</name>